<protein>
    <submittedName>
        <fullName evidence="1">Uncharacterized protein</fullName>
    </submittedName>
</protein>
<evidence type="ECO:0000313" key="2">
    <source>
        <dbReference type="Proteomes" id="UP000030687"/>
    </source>
</evidence>
<name>V4SNN0_CITCL</name>
<dbReference type="EMBL" id="KI536726">
    <property type="protein sequence ID" value="ESR49413.1"/>
    <property type="molecule type" value="Genomic_DNA"/>
</dbReference>
<organism evidence="1 2">
    <name type="scientific">Citrus clementina</name>
    <name type="common">Clementine</name>
    <name type="synonym">Citrus deliciosa x Citrus sinensis</name>
    <dbReference type="NCBI Taxonomy" id="85681"/>
    <lineage>
        <taxon>Eukaryota</taxon>
        <taxon>Viridiplantae</taxon>
        <taxon>Streptophyta</taxon>
        <taxon>Embryophyta</taxon>
        <taxon>Tracheophyta</taxon>
        <taxon>Spermatophyta</taxon>
        <taxon>Magnoliopsida</taxon>
        <taxon>eudicotyledons</taxon>
        <taxon>Gunneridae</taxon>
        <taxon>Pentapetalae</taxon>
        <taxon>rosids</taxon>
        <taxon>malvids</taxon>
        <taxon>Sapindales</taxon>
        <taxon>Rutaceae</taxon>
        <taxon>Aurantioideae</taxon>
        <taxon>Citrus</taxon>
    </lineage>
</organism>
<dbReference type="Gramene" id="ESR49413">
    <property type="protein sequence ID" value="ESR49413"/>
    <property type="gene ID" value="CICLE_v10033275mg"/>
</dbReference>
<proteinExistence type="predicted"/>
<dbReference type="Proteomes" id="UP000030687">
    <property type="component" value="Unassembled WGS sequence"/>
</dbReference>
<dbReference type="InParanoid" id="V4SNN0"/>
<dbReference type="AlphaFoldDB" id="V4SNN0"/>
<dbReference type="KEGG" id="cic:CICLE_v10033275mg"/>
<gene>
    <name evidence="1" type="ORF">CICLE_v10033275mg</name>
</gene>
<accession>V4SNN0</accession>
<keyword evidence="2" id="KW-1185">Reference proteome</keyword>
<evidence type="ECO:0000313" key="1">
    <source>
        <dbReference type="EMBL" id="ESR49413.1"/>
    </source>
</evidence>
<reference evidence="1 2" key="1">
    <citation type="submission" date="2013-10" db="EMBL/GenBank/DDBJ databases">
        <authorList>
            <consortium name="International Citrus Genome Consortium"/>
            <person name="Jenkins J."/>
            <person name="Schmutz J."/>
            <person name="Prochnik S."/>
            <person name="Rokhsar D."/>
            <person name="Gmitter F."/>
            <person name="Ollitrault P."/>
            <person name="Machado M."/>
            <person name="Talon M."/>
            <person name="Wincker P."/>
            <person name="Jaillon O."/>
            <person name="Morgante M."/>
        </authorList>
    </citation>
    <scope>NUCLEOTIDE SEQUENCE</scope>
    <source>
        <strain evidence="2">cv. Clemenules</strain>
    </source>
</reference>
<sequence length="66" mass="7073">MATSNCADALSLIFSPSFSSNTASKLPHIRKFSQTNLCLHYHNTLSSVLRNKNAIAACVSATMASK</sequence>